<sequence>MSVARRQEMPHMQIYLAWDDRVEMPGHVFAQLRPEKPHKLSCHLSPTALVPVGVPYFTQILLFVSDTHSPLHSSVPRKSCPPGSNSGWSNKSHFGPVCR</sequence>
<name>A0A3S4ZHZ8_9PLAT</name>
<evidence type="ECO:0000256" key="1">
    <source>
        <dbReference type="SAM" id="MobiDB-lite"/>
    </source>
</evidence>
<reference evidence="2" key="1">
    <citation type="submission" date="2018-11" db="EMBL/GenBank/DDBJ databases">
        <authorList>
            <consortium name="Pathogen Informatics"/>
        </authorList>
    </citation>
    <scope>NUCLEOTIDE SEQUENCE</scope>
</reference>
<organism evidence="2 3">
    <name type="scientific">Protopolystoma xenopodis</name>
    <dbReference type="NCBI Taxonomy" id="117903"/>
    <lineage>
        <taxon>Eukaryota</taxon>
        <taxon>Metazoa</taxon>
        <taxon>Spiralia</taxon>
        <taxon>Lophotrochozoa</taxon>
        <taxon>Platyhelminthes</taxon>
        <taxon>Monogenea</taxon>
        <taxon>Polyopisthocotylea</taxon>
        <taxon>Polystomatidea</taxon>
        <taxon>Polystomatidae</taxon>
        <taxon>Protopolystoma</taxon>
    </lineage>
</organism>
<protein>
    <submittedName>
        <fullName evidence="2">Uncharacterized protein</fullName>
    </submittedName>
</protein>
<accession>A0A3S4ZHZ8</accession>
<evidence type="ECO:0000313" key="3">
    <source>
        <dbReference type="Proteomes" id="UP000784294"/>
    </source>
</evidence>
<comment type="caution">
    <text evidence="2">The sequence shown here is derived from an EMBL/GenBank/DDBJ whole genome shotgun (WGS) entry which is preliminary data.</text>
</comment>
<feature type="region of interest" description="Disordered" evidence="1">
    <location>
        <begin position="73"/>
        <end position="99"/>
    </location>
</feature>
<proteinExistence type="predicted"/>
<gene>
    <name evidence="2" type="ORF">PXEA_LOCUS5404</name>
</gene>
<dbReference type="Proteomes" id="UP000784294">
    <property type="component" value="Unassembled WGS sequence"/>
</dbReference>
<keyword evidence="3" id="KW-1185">Reference proteome</keyword>
<dbReference type="AlphaFoldDB" id="A0A3S4ZHZ8"/>
<evidence type="ECO:0000313" key="2">
    <source>
        <dbReference type="EMBL" id="VEL11964.1"/>
    </source>
</evidence>
<feature type="compositionally biased region" description="Polar residues" evidence="1">
    <location>
        <begin position="82"/>
        <end position="92"/>
    </location>
</feature>
<dbReference type="EMBL" id="CAAALY010013380">
    <property type="protein sequence ID" value="VEL11964.1"/>
    <property type="molecule type" value="Genomic_DNA"/>
</dbReference>